<dbReference type="GO" id="GO:0051539">
    <property type="term" value="F:4 iron, 4 sulfur cluster binding"/>
    <property type="evidence" value="ECO:0007669"/>
    <property type="project" value="UniProtKB-KW"/>
</dbReference>
<keyword evidence="8 14" id="KW-0001">2Fe-2S</keyword>
<dbReference type="GO" id="GO:0009102">
    <property type="term" value="P:biotin biosynthetic process"/>
    <property type="evidence" value="ECO:0007669"/>
    <property type="project" value="UniProtKB-UniRule"/>
</dbReference>
<dbReference type="PANTHER" id="PTHR22976">
    <property type="entry name" value="BIOTIN SYNTHASE"/>
    <property type="match status" value="1"/>
</dbReference>
<comment type="subunit">
    <text evidence="3 14">Homodimer.</text>
</comment>
<proteinExistence type="inferred from homology"/>
<evidence type="ECO:0000256" key="8">
    <source>
        <dbReference type="ARBA" id="ARBA00022714"/>
    </source>
</evidence>
<evidence type="ECO:0000256" key="3">
    <source>
        <dbReference type="ARBA" id="ARBA00011738"/>
    </source>
</evidence>
<dbReference type="UniPathway" id="UPA00078">
    <property type="reaction ID" value="UER00162"/>
</dbReference>
<dbReference type="InterPro" id="IPR024177">
    <property type="entry name" value="Biotin_synthase"/>
</dbReference>
<dbReference type="PIRSF" id="PIRSF001619">
    <property type="entry name" value="Biotin_synth"/>
    <property type="match status" value="1"/>
</dbReference>
<comment type="cofactor">
    <cofactor evidence="15">
        <name>[2Fe-2S] cluster</name>
        <dbReference type="ChEBI" id="CHEBI:190135"/>
    </cofactor>
    <text evidence="15">Binds 1 [2Fe-2S] cluster. The cluster is coordinated with 3 cysteines and 1 arginine.</text>
</comment>
<dbReference type="EC" id="2.8.1.6" evidence="4 14"/>
<name>A0A0G4K3B5_9SPIR</name>
<evidence type="ECO:0000256" key="4">
    <source>
        <dbReference type="ARBA" id="ARBA00012236"/>
    </source>
</evidence>
<evidence type="ECO:0000256" key="12">
    <source>
        <dbReference type="ARBA" id="ARBA00023014"/>
    </source>
</evidence>
<dbReference type="HAMAP" id="MF_01694">
    <property type="entry name" value="BioB"/>
    <property type="match status" value="1"/>
</dbReference>
<dbReference type="InterPro" id="IPR002684">
    <property type="entry name" value="Biotin_synth/BioAB"/>
</dbReference>
<comment type="catalytic activity">
    <reaction evidence="13 14">
        <text>(4R,5S)-dethiobiotin + (sulfur carrier)-SH + 2 reduced [2Fe-2S]-[ferredoxin] + 2 S-adenosyl-L-methionine = (sulfur carrier)-H + biotin + 2 5'-deoxyadenosine + 2 L-methionine + 2 oxidized [2Fe-2S]-[ferredoxin]</text>
        <dbReference type="Rhea" id="RHEA:22060"/>
        <dbReference type="Rhea" id="RHEA-COMP:10000"/>
        <dbReference type="Rhea" id="RHEA-COMP:10001"/>
        <dbReference type="Rhea" id="RHEA-COMP:14737"/>
        <dbReference type="Rhea" id="RHEA-COMP:14739"/>
        <dbReference type="ChEBI" id="CHEBI:17319"/>
        <dbReference type="ChEBI" id="CHEBI:29917"/>
        <dbReference type="ChEBI" id="CHEBI:33737"/>
        <dbReference type="ChEBI" id="CHEBI:33738"/>
        <dbReference type="ChEBI" id="CHEBI:57586"/>
        <dbReference type="ChEBI" id="CHEBI:57844"/>
        <dbReference type="ChEBI" id="CHEBI:59789"/>
        <dbReference type="ChEBI" id="CHEBI:64428"/>
        <dbReference type="ChEBI" id="CHEBI:149473"/>
        <dbReference type="EC" id="2.8.1.6"/>
    </reaction>
</comment>
<feature type="binding site" evidence="14 15">
    <location>
        <position position="116"/>
    </location>
    <ligand>
        <name>[2Fe-2S] cluster</name>
        <dbReference type="ChEBI" id="CHEBI:190135"/>
    </ligand>
</feature>
<keyword evidence="12 14" id="KW-0411">Iron-sulfur</keyword>
<dbReference type="SUPFAM" id="SSF102114">
    <property type="entry name" value="Radical SAM enzymes"/>
    <property type="match status" value="1"/>
</dbReference>
<protein>
    <recommendedName>
        <fullName evidence="4 14">Biotin synthase</fullName>
        <ecNumber evidence="4 14">2.8.1.6</ecNumber>
    </recommendedName>
</protein>
<feature type="binding site" evidence="14 15">
    <location>
        <position position="278"/>
    </location>
    <ligand>
        <name>[2Fe-2S] cluster</name>
        <dbReference type="ChEBI" id="CHEBI:190135"/>
    </ligand>
</feature>
<comment type="cofactor">
    <cofactor evidence="14 15">
        <name>[4Fe-4S] cluster</name>
        <dbReference type="ChEBI" id="CHEBI:49883"/>
    </cofactor>
    <text evidence="14 15">Binds 1 [4Fe-4S] cluster. The cluster is coordinated with 3 cysteines and an exchangeable S-adenosyl-L-methionine.</text>
</comment>
<dbReference type="Proteomes" id="UP000043763">
    <property type="component" value="Unassembled WGS sequence"/>
</dbReference>
<keyword evidence="5 14" id="KW-0004">4Fe-4S</keyword>
<dbReference type="AlphaFoldDB" id="A0A0G4K3B5"/>
<dbReference type="InterPro" id="IPR006638">
    <property type="entry name" value="Elp3/MiaA/NifB-like_rSAM"/>
</dbReference>
<dbReference type="Pfam" id="PF06968">
    <property type="entry name" value="BATS"/>
    <property type="match status" value="1"/>
</dbReference>
<evidence type="ECO:0000256" key="6">
    <source>
        <dbReference type="ARBA" id="ARBA00022679"/>
    </source>
</evidence>
<dbReference type="FunFam" id="3.20.20.70:FF:000026">
    <property type="entry name" value="Biotin synthase"/>
    <property type="match status" value="1"/>
</dbReference>
<evidence type="ECO:0000256" key="10">
    <source>
        <dbReference type="ARBA" id="ARBA00022756"/>
    </source>
</evidence>
<comment type="function">
    <text evidence="14">Catalyzes the conversion of dethiobiotin (DTB) to biotin by the insertion of a sulfur atom into dethiobiotin via a radical-based mechanism.</text>
</comment>
<dbReference type="EMBL" id="CVLB01000001">
    <property type="protein sequence ID" value="CRF31442.1"/>
    <property type="molecule type" value="Genomic_DNA"/>
</dbReference>
<evidence type="ECO:0000256" key="11">
    <source>
        <dbReference type="ARBA" id="ARBA00023004"/>
    </source>
</evidence>
<dbReference type="NCBIfam" id="TIGR00433">
    <property type="entry name" value="bioB"/>
    <property type="match status" value="1"/>
</dbReference>
<gene>
    <name evidence="14 17" type="primary">bioB</name>
    <name evidence="17" type="ORF">BRSU_0128</name>
</gene>
<evidence type="ECO:0000256" key="15">
    <source>
        <dbReference type="PIRSR" id="PIRSR001619-1"/>
    </source>
</evidence>
<keyword evidence="11 14" id="KW-0408">Iron</keyword>
<dbReference type="RefSeq" id="WP_048593323.1">
    <property type="nucleotide sequence ID" value="NZ_CVLB01000001.1"/>
</dbReference>
<dbReference type="InterPro" id="IPR007197">
    <property type="entry name" value="rSAM"/>
</dbReference>
<dbReference type="SFLD" id="SFLDG01060">
    <property type="entry name" value="BATS_domain_containing"/>
    <property type="match status" value="1"/>
</dbReference>
<dbReference type="InterPro" id="IPR013785">
    <property type="entry name" value="Aldolase_TIM"/>
</dbReference>
<evidence type="ECO:0000259" key="16">
    <source>
        <dbReference type="PROSITE" id="PS51918"/>
    </source>
</evidence>
<dbReference type="InterPro" id="IPR010722">
    <property type="entry name" value="BATS_dom"/>
</dbReference>
<evidence type="ECO:0000256" key="14">
    <source>
        <dbReference type="HAMAP-Rule" id="MF_01694"/>
    </source>
</evidence>
<dbReference type="Pfam" id="PF04055">
    <property type="entry name" value="Radical_SAM"/>
    <property type="match status" value="1"/>
</dbReference>
<evidence type="ECO:0000313" key="17">
    <source>
        <dbReference type="EMBL" id="CRF31442.1"/>
    </source>
</evidence>
<dbReference type="GO" id="GO:0051537">
    <property type="term" value="F:2 iron, 2 sulfur cluster binding"/>
    <property type="evidence" value="ECO:0007669"/>
    <property type="project" value="UniProtKB-KW"/>
</dbReference>
<organism evidence="17 18">
    <name type="scientific">Brachyspira suanatina</name>
    <dbReference type="NCBI Taxonomy" id="381802"/>
    <lineage>
        <taxon>Bacteria</taxon>
        <taxon>Pseudomonadati</taxon>
        <taxon>Spirochaetota</taxon>
        <taxon>Spirochaetia</taxon>
        <taxon>Brachyspirales</taxon>
        <taxon>Brachyspiraceae</taxon>
        <taxon>Brachyspira</taxon>
    </lineage>
</organism>
<evidence type="ECO:0000256" key="13">
    <source>
        <dbReference type="ARBA" id="ARBA00051157"/>
    </source>
</evidence>
<evidence type="ECO:0000256" key="5">
    <source>
        <dbReference type="ARBA" id="ARBA00022485"/>
    </source>
</evidence>
<feature type="binding site" evidence="14 15">
    <location>
        <position position="79"/>
    </location>
    <ligand>
        <name>[4Fe-4S] cluster</name>
        <dbReference type="ChEBI" id="CHEBI:49883"/>
        <note>4Fe-4S-S-AdoMet</note>
    </ligand>
</feature>
<comment type="cofactor">
    <cofactor evidence="14">
        <name>[2Fe-2S] cluster</name>
        <dbReference type="ChEBI" id="CHEBI:190135"/>
    </cofactor>
    <text evidence="14">Binds 1 [2Fe-2S] cluster. The cluster is coordinated with 3 cysteines and 1 arginine.</text>
</comment>
<dbReference type="Gene3D" id="3.20.20.70">
    <property type="entry name" value="Aldolase class I"/>
    <property type="match status" value="1"/>
</dbReference>
<evidence type="ECO:0000313" key="18">
    <source>
        <dbReference type="Proteomes" id="UP000043763"/>
    </source>
</evidence>
<keyword evidence="6 14" id="KW-0808">Transferase</keyword>
<dbReference type="SFLD" id="SFLDS00029">
    <property type="entry name" value="Radical_SAM"/>
    <property type="match status" value="1"/>
</dbReference>
<keyword evidence="9 14" id="KW-0479">Metal-binding</keyword>
<evidence type="ECO:0000256" key="9">
    <source>
        <dbReference type="ARBA" id="ARBA00022723"/>
    </source>
</evidence>
<feature type="binding site" evidence="14 15">
    <location>
        <position position="76"/>
    </location>
    <ligand>
        <name>[4Fe-4S] cluster</name>
        <dbReference type="ChEBI" id="CHEBI:49883"/>
        <note>4Fe-4S-S-AdoMet</note>
    </ligand>
</feature>
<dbReference type="SMART" id="SM00729">
    <property type="entry name" value="Elp3"/>
    <property type="match status" value="1"/>
</dbReference>
<dbReference type="OrthoDB" id="9786826at2"/>
<keyword evidence="10 14" id="KW-0093">Biotin biosynthesis</keyword>
<evidence type="ECO:0000256" key="1">
    <source>
        <dbReference type="ARBA" id="ARBA00004942"/>
    </source>
</evidence>
<feature type="domain" description="Radical SAM core" evidence="16">
    <location>
        <begin position="54"/>
        <end position="283"/>
    </location>
</feature>
<feature type="binding site" evidence="14 15">
    <location>
        <position position="148"/>
    </location>
    <ligand>
        <name>[2Fe-2S] cluster</name>
        <dbReference type="ChEBI" id="CHEBI:190135"/>
    </ligand>
</feature>
<keyword evidence="7 14" id="KW-0949">S-adenosyl-L-methionine</keyword>
<keyword evidence="18" id="KW-1185">Reference proteome</keyword>
<comment type="pathway">
    <text evidence="1 14">Cofactor biosynthesis; biotin biosynthesis; biotin from 7,8-diaminononanoate: step 2/2.</text>
</comment>
<dbReference type="SMART" id="SM00876">
    <property type="entry name" value="BATS"/>
    <property type="match status" value="1"/>
</dbReference>
<comment type="similarity">
    <text evidence="2 14">Belongs to the radical SAM superfamily. Biotin synthase family.</text>
</comment>
<dbReference type="CDD" id="cd01335">
    <property type="entry name" value="Radical_SAM"/>
    <property type="match status" value="1"/>
</dbReference>
<dbReference type="PROSITE" id="PS51918">
    <property type="entry name" value="RADICAL_SAM"/>
    <property type="match status" value="1"/>
</dbReference>
<feature type="binding site" evidence="14 15">
    <location>
        <position position="72"/>
    </location>
    <ligand>
        <name>[4Fe-4S] cluster</name>
        <dbReference type="ChEBI" id="CHEBI:49883"/>
        <note>4Fe-4S-S-AdoMet</note>
    </ligand>
</feature>
<dbReference type="GO" id="GO:0005506">
    <property type="term" value="F:iron ion binding"/>
    <property type="evidence" value="ECO:0007669"/>
    <property type="project" value="UniProtKB-UniRule"/>
</dbReference>
<evidence type="ECO:0000256" key="2">
    <source>
        <dbReference type="ARBA" id="ARBA00010765"/>
    </source>
</evidence>
<reference evidence="18" key="1">
    <citation type="submission" date="2015-04" db="EMBL/GenBank/DDBJ databases">
        <authorList>
            <person name="Mushtaq Mamoona"/>
        </authorList>
    </citation>
    <scope>NUCLEOTIDE SEQUENCE [LARGE SCALE GENOMIC DNA]</scope>
    <source>
        <strain evidence="18">AN4859/03</strain>
    </source>
</reference>
<dbReference type="InterPro" id="IPR058240">
    <property type="entry name" value="rSAM_sf"/>
</dbReference>
<dbReference type="SFLD" id="SFLDG01278">
    <property type="entry name" value="biotin_synthase_like"/>
    <property type="match status" value="1"/>
</dbReference>
<sequence>MSNIDLIIKKEISLEELREKIIKGYDITKEEAMKLVEAPLEDLCSVANGIRKYFCSNIFDMCSIINAKSGKCSENCKFCAQSSHYDTKCDEYDILDKEKILEQGKSDFNKGVLRYSIVTSGRALYGKEIDEVYDAIETINKETEGYVCASLGLLDEEGFSKMKNAGLKRVHNNLEASRNFFPKVCTTHTYDDKINAIKSAQKAGMVVCSGGIMGMGETWEDRIDMAIELRELGIMSIPVNMLNPIASTPFENIEPLTEDDMRRIVAIYRFINPRAFIRLAGGRGLMKDKGRSCFLSGANAAITGDMLTTAGISIETDKKMVEELGYKIELKED</sequence>
<dbReference type="GO" id="GO:0004076">
    <property type="term" value="F:biotin synthase activity"/>
    <property type="evidence" value="ECO:0007669"/>
    <property type="project" value="UniProtKB-UniRule"/>
</dbReference>
<feature type="binding site" evidence="14 15">
    <location>
        <position position="208"/>
    </location>
    <ligand>
        <name>[2Fe-2S] cluster</name>
        <dbReference type="ChEBI" id="CHEBI:190135"/>
    </ligand>
</feature>
<accession>A0A0G4K3B5</accession>
<evidence type="ECO:0000256" key="7">
    <source>
        <dbReference type="ARBA" id="ARBA00022691"/>
    </source>
</evidence>
<dbReference type="PANTHER" id="PTHR22976:SF2">
    <property type="entry name" value="BIOTIN SYNTHASE, MITOCHONDRIAL"/>
    <property type="match status" value="1"/>
</dbReference>